<dbReference type="EMBL" id="OU963867">
    <property type="protein sequence ID" value="CAH0391623.1"/>
    <property type="molecule type" value="Genomic_DNA"/>
</dbReference>
<name>A0A9P0F6D1_BEMTA</name>
<sequence>MVFLGDSKTLEDPYLVRTLNGEKVPYNNYRDYHSPNLGDELDPVFYEFNFDPVRLEEKLIRAAHFNGTSPSRFHLELRMLVDCAMKDYTDYDTVIKQCRNNQYIDIVHLEKKYYIEDAALPSPWFEDFPTQEQYNFFNKITHKKLIMMFPQYLRFHHMKLDRKHFDSACRHLDKVLPKIMKYPEFAGFLPTLDDKTLQIGRIKELIGVYLFWQFCNVAQDERTEEHFGKIKKMTLKRIEASRLPNAERVRFLRANDILPRDDEKWEKEPKLDEKYLEPFDSLPFLVQNAAAERKYEFLGKKGRGAFRCSSK</sequence>
<proteinExistence type="predicted"/>
<protein>
    <submittedName>
        <fullName evidence="1">Uncharacterized protein</fullName>
    </submittedName>
</protein>
<dbReference type="AlphaFoldDB" id="A0A9P0F6D1"/>
<evidence type="ECO:0000313" key="1">
    <source>
        <dbReference type="EMBL" id="CAH0391623.1"/>
    </source>
</evidence>
<dbReference type="Proteomes" id="UP001152759">
    <property type="component" value="Chromosome 6"/>
</dbReference>
<organism evidence="1 2">
    <name type="scientific">Bemisia tabaci</name>
    <name type="common">Sweetpotato whitefly</name>
    <name type="synonym">Aleurodes tabaci</name>
    <dbReference type="NCBI Taxonomy" id="7038"/>
    <lineage>
        <taxon>Eukaryota</taxon>
        <taxon>Metazoa</taxon>
        <taxon>Ecdysozoa</taxon>
        <taxon>Arthropoda</taxon>
        <taxon>Hexapoda</taxon>
        <taxon>Insecta</taxon>
        <taxon>Pterygota</taxon>
        <taxon>Neoptera</taxon>
        <taxon>Paraneoptera</taxon>
        <taxon>Hemiptera</taxon>
        <taxon>Sternorrhyncha</taxon>
        <taxon>Aleyrodoidea</taxon>
        <taxon>Aleyrodidae</taxon>
        <taxon>Aleyrodinae</taxon>
        <taxon>Bemisia</taxon>
    </lineage>
</organism>
<reference evidence="1" key="1">
    <citation type="submission" date="2021-12" db="EMBL/GenBank/DDBJ databases">
        <authorList>
            <person name="King R."/>
        </authorList>
    </citation>
    <scope>NUCLEOTIDE SEQUENCE</scope>
</reference>
<evidence type="ECO:0000313" key="2">
    <source>
        <dbReference type="Proteomes" id="UP001152759"/>
    </source>
</evidence>
<accession>A0A9P0F6D1</accession>
<gene>
    <name evidence="1" type="ORF">BEMITA_LOCUS10222</name>
</gene>
<keyword evidence="2" id="KW-1185">Reference proteome</keyword>